<dbReference type="PROSITE" id="PS50003">
    <property type="entry name" value="PH_DOMAIN"/>
    <property type="match status" value="1"/>
</dbReference>
<dbReference type="InterPro" id="IPR011993">
    <property type="entry name" value="PH-like_dom_sf"/>
</dbReference>
<feature type="domain" description="PH" evidence="2">
    <location>
        <begin position="13"/>
        <end position="121"/>
    </location>
</feature>
<accession>A0A667Y7G0</accession>
<name>A0A667Y7G0_9TELE</name>
<organism evidence="3 4">
    <name type="scientific">Myripristis murdjan</name>
    <name type="common">pinecone soldierfish</name>
    <dbReference type="NCBI Taxonomy" id="586833"/>
    <lineage>
        <taxon>Eukaryota</taxon>
        <taxon>Metazoa</taxon>
        <taxon>Chordata</taxon>
        <taxon>Craniata</taxon>
        <taxon>Vertebrata</taxon>
        <taxon>Euteleostomi</taxon>
        <taxon>Actinopterygii</taxon>
        <taxon>Neopterygii</taxon>
        <taxon>Teleostei</taxon>
        <taxon>Neoteleostei</taxon>
        <taxon>Acanthomorphata</taxon>
        <taxon>Holocentriformes</taxon>
        <taxon>Holocentridae</taxon>
        <taxon>Myripristis</taxon>
    </lineage>
</organism>
<dbReference type="AlphaFoldDB" id="A0A667Y7G0"/>
<dbReference type="Proteomes" id="UP000472263">
    <property type="component" value="Chromosome 24"/>
</dbReference>
<protein>
    <submittedName>
        <fullName evidence="3">Interaction protein for cytohesin exchange factors 1</fullName>
    </submittedName>
</protein>
<dbReference type="PANTHER" id="PTHR12844">
    <property type="entry name" value="CONNECTOR ENCHANCER OF KINASE SUPPRESSOR OF RAS"/>
    <property type="match status" value="1"/>
</dbReference>
<dbReference type="GeneTree" id="ENSGT00940000163429"/>
<dbReference type="InterPro" id="IPR051566">
    <property type="entry name" value="CNKSR"/>
</dbReference>
<reference evidence="3" key="2">
    <citation type="submission" date="2025-08" db="UniProtKB">
        <authorList>
            <consortium name="Ensembl"/>
        </authorList>
    </citation>
    <scope>IDENTIFICATION</scope>
</reference>
<dbReference type="Pfam" id="PF00169">
    <property type="entry name" value="PH"/>
    <property type="match status" value="1"/>
</dbReference>
<dbReference type="InterPro" id="IPR001849">
    <property type="entry name" value="PH_domain"/>
</dbReference>
<feature type="region of interest" description="Disordered" evidence="1">
    <location>
        <begin position="224"/>
        <end position="249"/>
    </location>
</feature>
<evidence type="ECO:0000313" key="3">
    <source>
        <dbReference type="Ensembl" id="ENSMMDP00005023537.1"/>
    </source>
</evidence>
<dbReference type="Ensembl" id="ENSMMDT00005024046.1">
    <property type="protein sequence ID" value="ENSMMDP00005023537.1"/>
    <property type="gene ID" value="ENSMMDG00005011347.1"/>
</dbReference>
<keyword evidence="4" id="KW-1185">Reference proteome</keyword>
<dbReference type="Gene3D" id="2.30.29.30">
    <property type="entry name" value="Pleckstrin-homology domain (PH domain)/Phosphotyrosine-binding domain (PTB)"/>
    <property type="match status" value="1"/>
</dbReference>
<dbReference type="SUPFAM" id="SSF50729">
    <property type="entry name" value="PH domain-like"/>
    <property type="match status" value="1"/>
</dbReference>
<sequence length="249" mass="28404">MSRRRVSVKELGAADCQGWLHRRKEGRGFLGSRWKRYWFILKKSSLYWYTDKTAEKAEGFINLNDFTIEPASECRRKHALKASHPQVVTLFMAADGVTDIVMQIEKMTLDSWISSSYFFSSDKTSDEMERLYVHLKQASLSPIGQHKPSNQRDFRASFVRRCRDDKINEKLHVARILNSTLKAKEAELLGVEQILADATLSAPQFREWKLSNFILLQDIRRRRAPTGGAAAPRDRAAAAAEPGEAESSL</sequence>
<feature type="compositionally biased region" description="Low complexity" evidence="1">
    <location>
        <begin position="225"/>
        <end position="249"/>
    </location>
</feature>
<evidence type="ECO:0000259" key="2">
    <source>
        <dbReference type="PROSITE" id="PS50003"/>
    </source>
</evidence>
<evidence type="ECO:0000313" key="4">
    <source>
        <dbReference type="Proteomes" id="UP000472263"/>
    </source>
</evidence>
<dbReference type="SMART" id="SM00233">
    <property type="entry name" value="PH"/>
    <property type="match status" value="1"/>
</dbReference>
<evidence type="ECO:0000256" key="1">
    <source>
        <dbReference type="SAM" id="MobiDB-lite"/>
    </source>
</evidence>
<dbReference type="PANTHER" id="PTHR12844:SF45">
    <property type="entry name" value="CNK3_IPCEF1 FUSION PROTEIN-RELATED"/>
    <property type="match status" value="1"/>
</dbReference>
<dbReference type="InParanoid" id="A0A667Y7G0"/>
<proteinExistence type="predicted"/>
<reference evidence="3" key="3">
    <citation type="submission" date="2025-09" db="UniProtKB">
        <authorList>
            <consortium name="Ensembl"/>
        </authorList>
    </citation>
    <scope>IDENTIFICATION</scope>
</reference>
<reference evidence="3" key="1">
    <citation type="submission" date="2019-06" db="EMBL/GenBank/DDBJ databases">
        <authorList>
            <consortium name="Wellcome Sanger Institute Data Sharing"/>
        </authorList>
    </citation>
    <scope>NUCLEOTIDE SEQUENCE [LARGE SCALE GENOMIC DNA]</scope>
</reference>